<evidence type="ECO:0000313" key="13">
    <source>
        <dbReference type="EMBL" id="EDQ88906.1"/>
    </source>
</evidence>
<evidence type="ECO:0000256" key="3">
    <source>
        <dbReference type="ARBA" id="ARBA00022729"/>
    </source>
</evidence>
<evidence type="ECO:0000256" key="9">
    <source>
        <dbReference type="PROSITE-ProRule" id="PRU10141"/>
    </source>
</evidence>
<dbReference type="PROSITE" id="PS50011">
    <property type="entry name" value="PROTEIN_KINASE_DOM"/>
    <property type="match status" value="1"/>
</dbReference>
<dbReference type="PROSITE" id="PS00107">
    <property type="entry name" value="PROTEIN_KINASE_ATP"/>
    <property type="match status" value="1"/>
</dbReference>
<dbReference type="Gene3D" id="1.10.510.10">
    <property type="entry name" value="Transferase(Phosphotransferase) domain 1"/>
    <property type="match status" value="1"/>
</dbReference>
<dbReference type="EMBL" id="CH991553">
    <property type="protein sequence ID" value="EDQ88906.1"/>
    <property type="molecule type" value="Genomic_DNA"/>
</dbReference>
<dbReference type="PRINTS" id="PR00109">
    <property type="entry name" value="TYRKINASE"/>
</dbReference>
<dbReference type="GO" id="GO:0004714">
    <property type="term" value="F:transmembrane receptor protein tyrosine kinase activity"/>
    <property type="evidence" value="ECO:0000318"/>
    <property type="project" value="GO_Central"/>
</dbReference>
<dbReference type="SMART" id="SM01411">
    <property type="entry name" value="Ephrin_rec_like"/>
    <property type="match status" value="5"/>
</dbReference>
<dbReference type="PANTHER" id="PTHR24416">
    <property type="entry name" value="TYROSINE-PROTEIN KINASE RECEPTOR"/>
    <property type="match status" value="1"/>
</dbReference>
<feature type="chain" id="PRO_5002742549" description="Protein kinase domain-containing protein" evidence="11">
    <location>
        <begin position="19"/>
        <end position="947"/>
    </location>
</feature>
<keyword evidence="5 9" id="KW-0067">ATP-binding</keyword>
<keyword evidence="3 11" id="KW-0732">Signal</keyword>
<evidence type="ECO:0000256" key="6">
    <source>
        <dbReference type="ARBA" id="ARBA00022989"/>
    </source>
</evidence>
<dbReference type="RefSeq" id="XP_001746519.1">
    <property type="nucleotide sequence ID" value="XM_001746467.1"/>
</dbReference>
<dbReference type="GO" id="GO:0005524">
    <property type="term" value="F:ATP binding"/>
    <property type="evidence" value="ECO:0007669"/>
    <property type="project" value="UniProtKB-UniRule"/>
</dbReference>
<evidence type="ECO:0000256" key="5">
    <source>
        <dbReference type="ARBA" id="ARBA00022840"/>
    </source>
</evidence>
<keyword evidence="14" id="KW-1185">Reference proteome</keyword>
<feature type="signal peptide" evidence="11">
    <location>
        <begin position="1"/>
        <end position="18"/>
    </location>
</feature>
<dbReference type="GO" id="GO:0007169">
    <property type="term" value="P:cell surface receptor protein tyrosine kinase signaling pathway"/>
    <property type="evidence" value="ECO:0000318"/>
    <property type="project" value="GO_Central"/>
</dbReference>
<dbReference type="FunFam" id="3.30.200.20:FF:001074">
    <property type="entry name" value="Predicted protein"/>
    <property type="match status" value="1"/>
</dbReference>
<dbReference type="SUPFAM" id="SSF56112">
    <property type="entry name" value="Protein kinase-like (PK-like)"/>
    <property type="match status" value="1"/>
</dbReference>
<name>A9V1C1_MONBE</name>
<comment type="subcellular location">
    <subcellularLocation>
        <location evidence="1">Membrane</location>
        <topology evidence="1">Single-pass membrane protein</topology>
    </subcellularLocation>
</comment>
<dbReference type="InterPro" id="IPR000719">
    <property type="entry name" value="Prot_kinase_dom"/>
</dbReference>
<dbReference type="PANTHER" id="PTHR24416:SF550">
    <property type="entry name" value="FIBROBLAST GROWTH FACTOR RECEPTOR HOMOLOG 1-RELATED"/>
    <property type="match status" value="1"/>
</dbReference>
<evidence type="ECO:0000256" key="8">
    <source>
        <dbReference type="ARBA" id="ARBA00023170"/>
    </source>
</evidence>
<feature type="transmembrane region" description="Helical" evidence="10">
    <location>
        <begin position="540"/>
        <end position="562"/>
    </location>
</feature>
<keyword evidence="4 9" id="KW-0547">Nucleotide-binding</keyword>
<evidence type="ECO:0000259" key="12">
    <source>
        <dbReference type="PROSITE" id="PS50011"/>
    </source>
</evidence>
<dbReference type="InterPro" id="IPR050122">
    <property type="entry name" value="RTK"/>
</dbReference>
<sequence>MVRALVLALLLTCQAIKAQWIAGGSPTMYCESPEVYGGVRIHLAGYNASLAPSITNQYYANYNAFFDYDNYLQQAGNIGDSTWSSPILSLSDVRGVALEGHVSVITVSVKFAAPGSAYDQPDFFRVTLVFLGGEQQNLETSDVLYVTGATSGGIITMQTPINGLELGVDRNSNVLKFTSTFSLHADTEFMRVDYDFGTTHRDEYFLFGDLVVLGCDTGADCDQCPEGSELNAERSGCDTCAAGSYRSAGMNECAVCADGTEPSGNLASCVPCSGAAYRDALSMDQCAACPVGSEPNSERSGCDTCAAGSYRSAGMNECAVCADGTEPSGDQASCVPCSGAGYRDTSSMDQCAACAVGSEPNSERSGCDTCVAGSYRSAGMNGCAVCADGTEPSGSQASCVSCTGAEYRDASSMDQCAACPVGSEPNSERSGCDMCAAGSYRSAGMNGCAVCADGTEPSGSQASCVPCSGAAYRDASSMDQCAACPVGSEPNSERSGCDMCAAGSYRSAGMDGCAVFTDNNVPTTDDANHHSSKKPRQTGLVAAGASGGIVLLVIGLALLVYFCRRRTKATSVGSENIYDLFEVHDKDVWEFERHNLWIGPKLGNGAFGEVFQAWIAHQSADGKQACAAKRLPPGASYEAHQDFRAELALMKELGTHPNVIGLVGHCFQDEPPILLVELAELGNLRDLLRKGRASEGRAQSHSVGQLIEFCRQIVNGMAFLEQNDVIHRDLAARNVRRHRLAKFEFKHLCVLVDQQMTCKVSDFGLARTLDGEQYTTTTTRLPVKWMAPESLGRRIYTTKSDVWAFGVTMWEIFSLGGTPYQEYRNAHILNLLESGYRLPVPMQMPSKAHGIMQQCWSMEAEERPAFAELIGSFTGWRSESLGCANNGEVLYETIADVQEALEDLGLHAPAHGFISGAQPSVRKLPKAQAAFDVVLNQRDADEMTEVG</sequence>
<keyword evidence="2 10" id="KW-0812">Transmembrane</keyword>
<dbReference type="STRING" id="81824.A9V1C1"/>
<evidence type="ECO:0000256" key="2">
    <source>
        <dbReference type="ARBA" id="ARBA00022692"/>
    </source>
</evidence>
<dbReference type="InterPro" id="IPR017441">
    <property type="entry name" value="Protein_kinase_ATP_BS"/>
</dbReference>
<dbReference type="Gene3D" id="2.10.50.10">
    <property type="entry name" value="Tumor Necrosis Factor Receptor, subunit A, domain 2"/>
    <property type="match status" value="1"/>
</dbReference>
<dbReference type="InterPro" id="IPR001245">
    <property type="entry name" value="Ser-Thr/Tyr_kinase_cat_dom"/>
</dbReference>
<dbReference type="InterPro" id="IPR020635">
    <property type="entry name" value="Tyr_kinase_cat_dom"/>
</dbReference>
<protein>
    <recommendedName>
        <fullName evidence="12">Protein kinase domain-containing protein</fullName>
    </recommendedName>
</protein>
<keyword evidence="6 10" id="KW-1133">Transmembrane helix</keyword>
<evidence type="ECO:0000256" key="1">
    <source>
        <dbReference type="ARBA" id="ARBA00004167"/>
    </source>
</evidence>
<dbReference type="Gene3D" id="3.30.200.20">
    <property type="entry name" value="Phosphorylase Kinase, domain 1"/>
    <property type="match status" value="1"/>
</dbReference>
<dbReference type="FunFam" id="1.10.510.10:FF:001223">
    <property type="entry name" value="Predicted protein"/>
    <property type="match status" value="1"/>
</dbReference>
<evidence type="ECO:0000256" key="7">
    <source>
        <dbReference type="ARBA" id="ARBA00023136"/>
    </source>
</evidence>
<dbReference type="GO" id="GO:0043235">
    <property type="term" value="C:receptor complex"/>
    <property type="evidence" value="ECO:0000318"/>
    <property type="project" value="GO_Central"/>
</dbReference>
<dbReference type="AlphaFoldDB" id="A9V1C1"/>
<keyword evidence="8" id="KW-0675">Receptor</keyword>
<feature type="binding site" evidence="9">
    <location>
        <position position="629"/>
    </location>
    <ligand>
        <name>ATP</name>
        <dbReference type="ChEBI" id="CHEBI:30616"/>
    </ligand>
</feature>
<dbReference type="Pfam" id="PF07714">
    <property type="entry name" value="PK_Tyr_Ser-Thr"/>
    <property type="match status" value="1"/>
</dbReference>
<dbReference type="GeneID" id="5891587"/>
<accession>A9V1C1</accession>
<dbReference type="InParanoid" id="A9V1C1"/>
<dbReference type="GO" id="GO:0005886">
    <property type="term" value="C:plasma membrane"/>
    <property type="evidence" value="ECO:0000318"/>
    <property type="project" value="GO_Central"/>
</dbReference>
<dbReference type="CDD" id="cd00192">
    <property type="entry name" value="PTKc"/>
    <property type="match status" value="1"/>
</dbReference>
<gene>
    <name evidence="13" type="ORF">MONBRDRAFT_37376</name>
</gene>
<dbReference type="SUPFAM" id="SSF57184">
    <property type="entry name" value="Growth factor receptor domain"/>
    <property type="match status" value="2"/>
</dbReference>
<evidence type="ECO:0000256" key="10">
    <source>
        <dbReference type="SAM" id="Phobius"/>
    </source>
</evidence>
<feature type="domain" description="Protein kinase" evidence="12">
    <location>
        <begin position="596"/>
        <end position="881"/>
    </location>
</feature>
<dbReference type="SMART" id="SM00219">
    <property type="entry name" value="TyrKc"/>
    <property type="match status" value="1"/>
</dbReference>
<reference evidence="13 14" key="1">
    <citation type="journal article" date="2008" name="Nature">
        <title>The genome of the choanoflagellate Monosiga brevicollis and the origin of metazoans.</title>
        <authorList>
            <consortium name="JGI Sequencing"/>
            <person name="King N."/>
            <person name="Westbrook M.J."/>
            <person name="Young S.L."/>
            <person name="Kuo A."/>
            <person name="Abedin M."/>
            <person name="Chapman J."/>
            <person name="Fairclough S."/>
            <person name="Hellsten U."/>
            <person name="Isogai Y."/>
            <person name="Letunic I."/>
            <person name="Marr M."/>
            <person name="Pincus D."/>
            <person name="Putnam N."/>
            <person name="Rokas A."/>
            <person name="Wright K.J."/>
            <person name="Zuzow R."/>
            <person name="Dirks W."/>
            <person name="Good M."/>
            <person name="Goodstein D."/>
            <person name="Lemons D."/>
            <person name="Li W."/>
            <person name="Lyons J.B."/>
            <person name="Morris A."/>
            <person name="Nichols S."/>
            <person name="Richter D.J."/>
            <person name="Salamov A."/>
            <person name="Bork P."/>
            <person name="Lim W.A."/>
            <person name="Manning G."/>
            <person name="Miller W.T."/>
            <person name="McGinnis W."/>
            <person name="Shapiro H."/>
            <person name="Tjian R."/>
            <person name="Grigoriev I.V."/>
            <person name="Rokhsar D."/>
        </authorList>
    </citation>
    <scope>NUCLEOTIDE SEQUENCE [LARGE SCALE GENOMIC DNA]</scope>
    <source>
        <strain evidence="14">MX1 / ATCC 50154</strain>
    </source>
</reference>
<dbReference type="OMA" id="MDQCAAC"/>
<proteinExistence type="predicted"/>
<dbReference type="InterPro" id="IPR011009">
    <property type="entry name" value="Kinase-like_dom_sf"/>
</dbReference>
<evidence type="ECO:0000256" key="11">
    <source>
        <dbReference type="SAM" id="SignalP"/>
    </source>
</evidence>
<keyword evidence="7 10" id="KW-0472">Membrane</keyword>
<dbReference type="eggNOG" id="KOG0200">
    <property type="taxonomic scope" value="Eukaryota"/>
</dbReference>
<organism evidence="13 14">
    <name type="scientific">Monosiga brevicollis</name>
    <name type="common">Choanoflagellate</name>
    <dbReference type="NCBI Taxonomy" id="81824"/>
    <lineage>
        <taxon>Eukaryota</taxon>
        <taxon>Choanoflagellata</taxon>
        <taxon>Craspedida</taxon>
        <taxon>Salpingoecidae</taxon>
        <taxon>Monosiga</taxon>
    </lineage>
</organism>
<dbReference type="KEGG" id="mbr:MONBRDRAFT_37376"/>
<dbReference type="Proteomes" id="UP000001357">
    <property type="component" value="Unassembled WGS sequence"/>
</dbReference>
<evidence type="ECO:0000313" key="14">
    <source>
        <dbReference type="Proteomes" id="UP000001357"/>
    </source>
</evidence>
<evidence type="ECO:0000256" key="4">
    <source>
        <dbReference type="ARBA" id="ARBA00022741"/>
    </source>
</evidence>
<dbReference type="InterPro" id="IPR009030">
    <property type="entry name" value="Growth_fac_rcpt_cys_sf"/>
</dbReference>